<name>A0A5E6MJC0_9BACT</name>
<dbReference type="PANTHER" id="PTHR15160">
    <property type="entry name" value="VON HIPPEL-LINDAU PROTEIN"/>
    <property type="match status" value="1"/>
</dbReference>
<sequence>MWYEGGVKNDLVSVEVVGILPTGPQGFAVFLGNEEKVFVINVDSYVGRAIMAALRGERNERPLTHELVGLIFEGFSIGIDRVIINDLRNNTYFARLLLHAESEVHKKMIEIDARPSDCLTLALQAKRPILVAREVWDEVEDMSELLEKMREAQRKQQEPPDEPFFGGETK</sequence>
<organism evidence="3 4">
    <name type="scientific">Methylacidimicrobium tartarophylax</name>
    <dbReference type="NCBI Taxonomy" id="1041768"/>
    <lineage>
        <taxon>Bacteria</taxon>
        <taxon>Pseudomonadati</taxon>
        <taxon>Verrucomicrobiota</taxon>
        <taxon>Methylacidimicrobium</taxon>
    </lineage>
</organism>
<dbReference type="Proteomes" id="UP000334923">
    <property type="component" value="Unassembled WGS sequence"/>
</dbReference>
<keyword evidence="4" id="KW-1185">Reference proteome</keyword>
<dbReference type="Pfam" id="PF02577">
    <property type="entry name" value="BFN_dom"/>
    <property type="match status" value="1"/>
</dbReference>
<dbReference type="Gene3D" id="3.10.690.10">
    <property type="entry name" value="Bifunctional nuclease domain"/>
    <property type="match status" value="1"/>
</dbReference>
<evidence type="ECO:0000256" key="1">
    <source>
        <dbReference type="SAM" id="MobiDB-lite"/>
    </source>
</evidence>
<dbReference type="SUPFAM" id="SSF103256">
    <property type="entry name" value="Hypothetical protein TM0160"/>
    <property type="match status" value="1"/>
</dbReference>
<dbReference type="InterPro" id="IPR036104">
    <property type="entry name" value="BFN_sf"/>
</dbReference>
<reference evidence="3 4" key="1">
    <citation type="submission" date="2019-09" db="EMBL/GenBank/DDBJ databases">
        <authorList>
            <person name="Cremers G."/>
        </authorList>
    </citation>
    <scope>NUCLEOTIDE SEQUENCE [LARGE SCALE GENOMIC DNA]</scope>
    <source>
        <strain evidence="3">4A</strain>
    </source>
</reference>
<accession>A0A5E6MJC0</accession>
<feature type="region of interest" description="Disordered" evidence="1">
    <location>
        <begin position="150"/>
        <end position="170"/>
    </location>
</feature>
<protein>
    <recommendedName>
        <fullName evidence="2">BFN domain-containing protein</fullName>
    </recommendedName>
</protein>
<dbReference type="PANTHER" id="PTHR15160:SF1">
    <property type="entry name" value="VON HIPPEL-LINDAU DISEASE TUMOR SUPPRESSOR"/>
    <property type="match status" value="1"/>
</dbReference>
<dbReference type="EMBL" id="CABFVA020000116">
    <property type="protein sequence ID" value="VVM08055.1"/>
    <property type="molecule type" value="Genomic_DNA"/>
</dbReference>
<evidence type="ECO:0000259" key="2">
    <source>
        <dbReference type="PROSITE" id="PS51658"/>
    </source>
</evidence>
<dbReference type="PROSITE" id="PS51658">
    <property type="entry name" value="BFN"/>
    <property type="match status" value="1"/>
</dbReference>
<gene>
    <name evidence="3" type="ORF">MAMT_02084</name>
</gene>
<evidence type="ECO:0000313" key="3">
    <source>
        <dbReference type="EMBL" id="VVM08055.1"/>
    </source>
</evidence>
<dbReference type="OrthoDB" id="9788698at2"/>
<dbReference type="AlphaFoldDB" id="A0A5E6MJC0"/>
<dbReference type="GO" id="GO:0004518">
    <property type="term" value="F:nuclease activity"/>
    <property type="evidence" value="ECO:0007669"/>
    <property type="project" value="InterPro"/>
</dbReference>
<proteinExistence type="predicted"/>
<evidence type="ECO:0000313" key="4">
    <source>
        <dbReference type="Proteomes" id="UP000334923"/>
    </source>
</evidence>
<dbReference type="InterPro" id="IPR003729">
    <property type="entry name" value="Bi_nuclease_dom"/>
</dbReference>
<feature type="domain" description="BFN" evidence="2">
    <location>
        <begin position="11"/>
        <end position="143"/>
    </location>
</feature>